<dbReference type="PANTHER" id="PTHR30173">
    <property type="entry name" value="SIGMA 19 FACTOR"/>
    <property type="match status" value="1"/>
</dbReference>
<name>A0AAE2ZRT1_9HYPH</name>
<reference evidence="4" key="1">
    <citation type="submission" date="2021-08" db="EMBL/GenBank/DDBJ databases">
        <title>Hoeflea bacterium WL0058 sp. nov., isolated from the sediment.</title>
        <authorList>
            <person name="Wang L."/>
            <person name="Zhang D."/>
        </authorList>
    </citation>
    <scope>NUCLEOTIDE SEQUENCE</scope>
    <source>
        <strain evidence="4">WL0058</strain>
    </source>
</reference>
<dbReference type="SUPFAM" id="SSF54427">
    <property type="entry name" value="NTF2-like"/>
    <property type="match status" value="1"/>
</dbReference>
<dbReference type="Proteomes" id="UP001196509">
    <property type="component" value="Unassembled WGS sequence"/>
</dbReference>
<evidence type="ECO:0000256" key="1">
    <source>
        <dbReference type="ARBA" id="ARBA00011344"/>
    </source>
</evidence>
<dbReference type="GO" id="GO:0016987">
    <property type="term" value="F:sigma factor activity"/>
    <property type="evidence" value="ECO:0007669"/>
    <property type="project" value="InterPro"/>
</dbReference>
<evidence type="ECO:0000259" key="2">
    <source>
        <dbReference type="Pfam" id="PF04542"/>
    </source>
</evidence>
<dbReference type="InterPro" id="IPR032710">
    <property type="entry name" value="NTF2-like_dom_sf"/>
</dbReference>
<sequence>MPPNEATDRLEAFMAHRSRLLRLAYRHLGSVSEAEDIVQEAWLRFDGASQVDDPARLLSTIVTRLCLDRSKSADSRHLDYVGQWLPEPASGAAFETADDRSLDISFAVMRTLERLSAAERAAYFLHDLWDLSFEEISSTLSRSPEACRKLASRARNAIRQSPHRFSPSETDLNRFVSVFRKSVETGDPGPLKALLAEDAELVADGGGKKIAALNVIYGADAVSRFLFGIARKNPDPDSLKVVKTTINDAPSLIVFLSGQVDQTFAFDLDSAGRIAAIYIVRNPDKLAKLTRELDLR</sequence>
<comment type="caution">
    <text evidence="4">The sequence shown here is derived from an EMBL/GenBank/DDBJ whole genome shotgun (WGS) entry which is preliminary data.</text>
</comment>
<evidence type="ECO:0000313" key="5">
    <source>
        <dbReference type="Proteomes" id="UP001196509"/>
    </source>
</evidence>
<dbReference type="Gene3D" id="1.10.1740.10">
    <property type="match status" value="1"/>
</dbReference>
<dbReference type="Gene3D" id="1.10.10.10">
    <property type="entry name" value="Winged helix-like DNA-binding domain superfamily/Winged helix DNA-binding domain"/>
    <property type="match status" value="1"/>
</dbReference>
<dbReference type="InterPro" id="IPR013249">
    <property type="entry name" value="RNA_pol_sigma70_r4_t2"/>
</dbReference>
<dbReference type="GO" id="GO:0003677">
    <property type="term" value="F:DNA binding"/>
    <property type="evidence" value="ECO:0007669"/>
    <property type="project" value="InterPro"/>
</dbReference>
<dbReference type="InterPro" id="IPR036388">
    <property type="entry name" value="WH-like_DNA-bd_sf"/>
</dbReference>
<dbReference type="SUPFAM" id="SSF88659">
    <property type="entry name" value="Sigma3 and sigma4 domains of RNA polymerase sigma factors"/>
    <property type="match status" value="1"/>
</dbReference>
<dbReference type="InterPro" id="IPR052704">
    <property type="entry name" value="ECF_Sigma-70_Domain"/>
</dbReference>
<dbReference type="InterPro" id="IPR013325">
    <property type="entry name" value="RNA_pol_sigma_r2"/>
</dbReference>
<protein>
    <submittedName>
        <fullName evidence="4">RNA polymerase sigma factor SigJ</fullName>
    </submittedName>
</protein>
<comment type="subunit">
    <text evidence="1">Interacts transiently with the RNA polymerase catalytic core formed by RpoA, RpoB, RpoC and RpoZ (2 alpha, 1 beta, 1 beta' and 1 omega subunit) to form the RNA polymerase holoenzyme that can initiate transcription.</text>
</comment>
<organism evidence="4 5">
    <name type="scientific">Flavimaribacter sediminis</name>
    <dbReference type="NCBI Taxonomy" id="2865987"/>
    <lineage>
        <taxon>Bacteria</taxon>
        <taxon>Pseudomonadati</taxon>
        <taxon>Pseudomonadota</taxon>
        <taxon>Alphaproteobacteria</taxon>
        <taxon>Hyphomicrobiales</taxon>
        <taxon>Rhizobiaceae</taxon>
        <taxon>Flavimaribacter</taxon>
    </lineage>
</organism>
<evidence type="ECO:0000313" key="4">
    <source>
        <dbReference type="EMBL" id="MBW8639328.1"/>
    </source>
</evidence>
<dbReference type="Pfam" id="PF08281">
    <property type="entry name" value="Sigma70_r4_2"/>
    <property type="match status" value="1"/>
</dbReference>
<dbReference type="EMBL" id="JAICBX010000004">
    <property type="protein sequence ID" value="MBW8639328.1"/>
    <property type="molecule type" value="Genomic_DNA"/>
</dbReference>
<proteinExistence type="predicted"/>
<accession>A0AAE2ZRT1</accession>
<dbReference type="SUPFAM" id="SSF88946">
    <property type="entry name" value="Sigma2 domain of RNA polymerase sigma factors"/>
    <property type="match status" value="1"/>
</dbReference>
<evidence type="ECO:0000259" key="3">
    <source>
        <dbReference type="Pfam" id="PF08281"/>
    </source>
</evidence>
<keyword evidence="5" id="KW-1185">Reference proteome</keyword>
<dbReference type="GO" id="GO:0006352">
    <property type="term" value="P:DNA-templated transcription initiation"/>
    <property type="evidence" value="ECO:0007669"/>
    <property type="project" value="InterPro"/>
</dbReference>
<dbReference type="InterPro" id="IPR007627">
    <property type="entry name" value="RNA_pol_sigma70_r2"/>
</dbReference>
<dbReference type="PANTHER" id="PTHR30173:SF43">
    <property type="entry name" value="ECF RNA POLYMERASE SIGMA FACTOR SIGI-RELATED"/>
    <property type="match status" value="1"/>
</dbReference>
<dbReference type="InterPro" id="IPR013324">
    <property type="entry name" value="RNA_pol_sigma_r3/r4-like"/>
</dbReference>
<dbReference type="RefSeq" id="WP_220230065.1">
    <property type="nucleotide sequence ID" value="NZ_JAICBX010000004.1"/>
</dbReference>
<dbReference type="Pfam" id="PF04542">
    <property type="entry name" value="Sigma70_r2"/>
    <property type="match status" value="1"/>
</dbReference>
<feature type="domain" description="RNA polymerase sigma-70 region 2" evidence="2">
    <location>
        <begin position="13"/>
        <end position="74"/>
    </location>
</feature>
<gene>
    <name evidence="4" type="primary">sigJ</name>
    <name evidence="4" type="ORF">K1W69_19190</name>
</gene>
<dbReference type="NCBIfam" id="NF007214">
    <property type="entry name" value="PRK09636.1"/>
    <property type="match status" value="1"/>
</dbReference>
<dbReference type="AlphaFoldDB" id="A0AAE2ZRT1"/>
<feature type="domain" description="RNA polymerase sigma factor 70 region 4 type 2" evidence="3">
    <location>
        <begin position="107"/>
        <end position="157"/>
    </location>
</feature>